<dbReference type="PANTHER" id="PTHR39335">
    <property type="entry name" value="BLL4220 PROTEIN"/>
    <property type="match status" value="1"/>
</dbReference>
<evidence type="ECO:0000313" key="1">
    <source>
        <dbReference type="EMBL" id="KKU22370.1"/>
    </source>
</evidence>
<dbReference type="InterPro" id="IPR005297">
    <property type="entry name" value="Lipoprotein_repeat"/>
</dbReference>
<dbReference type="GO" id="GO:0043448">
    <property type="term" value="P:alkane catabolic process"/>
    <property type="evidence" value="ECO:0007669"/>
    <property type="project" value="TreeGrafter"/>
</dbReference>
<dbReference type="AlphaFoldDB" id="A0A0G1RN67"/>
<evidence type="ECO:0008006" key="3">
    <source>
        <dbReference type="Google" id="ProtNLM"/>
    </source>
</evidence>
<proteinExistence type="predicted"/>
<reference evidence="1 2" key="1">
    <citation type="journal article" date="2015" name="Nature">
        <title>rRNA introns, odd ribosomes, and small enigmatic genomes across a large radiation of phyla.</title>
        <authorList>
            <person name="Brown C.T."/>
            <person name="Hug L.A."/>
            <person name="Thomas B.C."/>
            <person name="Sharon I."/>
            <person name="Castelle C.J."/>
            <person name="Singh A."/>
            <person name="Wilkins M.J."/>
            <person name="Williams K.H."/>
            <person name="Banfield J.F."/>
        </authorList>
    </citation>
    <scope>NUCLEOTIDE SEQUENCE [LARGE SCALE GENOMIC DNA]</scope>
</reference>
<gene>
    <name evidence="1" type="ORF">UX31_C0003G0036</name>
</gene>
<dbReference type="Pfam" id="PF03640">
    <property type="entry name" value="Lipoprotein_15"/>
    <property type="match status" value="2"/>
</dbReference>
<accession>A0A0G1RN67</accession>
<name>A0A0G1RN67_9BACT</name>
<protein>
    <recommendedName>
        <fullName evidence="3">Lipoprotein</fullName>
    </recommendedName>
</protein>
<dbReference type="PANTHER" id="PTHR39335:SF1">
    <property type="entry name" value="BLL4220 PROTEIN"/>
    <property type="match status" value="1"/>
</dbReference>
<evidence type="ECO:0000313" key="2">
    <source>
        <dbReference type="Proteomes" id="UP000034107"/>
    </source>
</evidence>
<dbReference type="Proteomes" id="UP000034107">
    <property type="component" value="Unassembled WGS sequence"/>
</dbReference>
<comment type="caution">
    <text evidence="1">The sequence shown here is derived from an EMBL/GenBank/DDBJ whole genome shotgun (WGS) entry which is preliminary data.</text>
</comment>
<organism evidence="1 2">
    <name type="scientific">Candidatus Nomurabacteria bacterium GW2011_GWA1_46_11</name>
    <dbReference type="NCBI Taxonomy" id="1618732"/>
    <lineage>
        <taxon>Bacteria</taxon>
        <taxon>Candidatus Nomuraibacteriota</taxon>
    </lineage>
</organism>
<sequence length="177" mass="19117">MNKGLLIGGSILLIVVVAAVVWGNQPSKSGLSDASTLPTPATIDTSISNFPAINGPASSPEMIATQEVVTIRESPQKGQYLADEKGMTLYLFDKDTDGVSTCTGNCLKIWPPYLQTEDTLATLPDMVDVIERPDGSMQYTYNDMPLYYYASDKKPGDVLGDGVNGVWHLVTPLNEQE</sequence>
<dbReference type="EMBL" id="LCLS01000003">
    <property type="protein sequence ID" value="KKU22370.1"/>
    <property type="molecule type" value="Genomic_DNA"/>
</dbReference>